<evidence type="ECO:0000256" key="5">
    <source>
        <dbReference type="ARBA" id="ARBA00022597"/>
    </source>
</evidence>
<comment type="function">
    <text evidence="10">Part of the ABC transporter complex MalEFGK involved in maltose/maltodextrin import. Probably responsible for the translocation of the substrate across the membrane.</text>
</comment>
<evidence type="ECO:0000259" key="11">
    <source>
        <dbReference type="PROSITE" id="PS50928"/>
    </source>
</evidence>
<dbReference type="InterPro" id="IPR035906">
    <property type="entry name" value="MetI-like_sf"/>
</dbReference>
<keyword evidence="7 9" id="KW-1133">Transmembrane helix</keyword>
<evidence type="ECO:0000256" key="3">
    <source>
        <dbReference type="ARBA" id="ARBA00022448"/>
    </source>
</evidence>
<dbReference type="AlphaFoldDB" id="A0A9D2CSE2"/>
<feature type="transmembrane region" description="Helical" evidence="9">
    <location>
        <begin position="141"/>
        <end position="160"/>
    </location>
</feature>
<keyword evidence="3 9" id="KW-0813">Transport</keyword>
<protein>
    <recommendedName>
        <fullName evidence="10">Maltose/maltodextrin transport system permease protein</fullName>
    </recommendedName>
</protein>
<feature type="transmembrane region" description="Helical" evidence="9">
    <location>
        <begin position="466"/>
        <end position="488"/>
    </location>
</feature>
<dbReference type="Pfam" id="PF00528">
    <property type="entry name" value="BPD_transp_1"/>
    <property type="match status" value="1"/>
</dbReference>
<evidence type="ECO:0000256" key="7">
    <source>
        <dbReference type="ARBA" id="ARBA00022989"/>
    </source>
</evidence>
<reference evidence="12" key="2">
    <citation type="submission" date="2021-04" db="EMBL/GenBank/DDBJ databases">
        <authorList>
            <person name="Gilroy R."/>
        </authorList>
    </citation>
    <scope>NUCLEOTIDE SEQUENCE</scope>
    <source>
        <strain evidence="12">1345</strain>
    </source>
</reference>
<organism evidence="12 13">
    <name type="scientific">Candidatus Borkfalkia excrementigallinarum</name>
    <dbReference type="NCBI Taxonomy" id="2838506"/>
    <lineage>
        <taxon>Bacteria</taxon>
        <taxon>Bacillati</taxon>
        <taxon>Bacillota</taxon>
        <taxon>Clostridia</taxon>
        <taxon>Christensenellales</taxon>
        <taxon>Christensenellaceae</taxon>
        <taxon>Candidatus Borkfalkia</taxon>
    </lineage>
</organism>
<keyword evidence="4 10" id="KW-1003">Cell membrane</keyword>
<keyword evidence="6 9" id="KW-0812">Transmembrane</keyword>
<feature type="transmembrane region" description="Helical" evidence="9">
    <location>
        <begin position="353"/>
        <end position="378"/>
    </location>
</feature>
<comment type="similarity">
    <text evidence="2 10">Belongs to the binding-protein-dependent transport system permease family. MalFG subfamily.</text>
</comment>
<dbReference type="SUPFAM" id="SSF161098">
    <property type="entry name" value="MetI-like"/>
    <property type="match status" value="1"/>
</dbReference>
<feature type="transmembrane region" description="Helical" evidence="9">
    <location>
        <begin position="87"/>
        <end position="105"/>
    </location>
</feature>
<feature type="transmembrane region" description="Helical" evidence="9">
    <location>
        <begin position="304"/>
        <end position="325"/>
    </location>
</feature>
<feature type="domain" description="ABC transmembrane type-1" evidence="11">
    <location>
        <begin position="266"/>
        <end position="487"/>
    </location>
</feature>
<comment type="subcellular location">
    <subcellularLocation>
        <location evidence="1 9">Cell membrane</location>
        <topology evidence="1 9">Multi-pass membrane protein</topology>
    </subcellularLocation>
</comment>
<feature type="transmembrane region" description="Helical" evidence="9">
    <location>
        <begin position="198"/>
        <end position="222"/>
    </location>
</feature>
<evidence type="ECO:0000256" key="8">
    <source>
        <dbReference type="ARBA" id="ARBA00023136"/>
    </source>
</evidence>
<gene>
    <name evidence="12" type="ORF">H9729_02680</name>
</gene>
<evidence type="ECO:0000256" key="9">
    <source>
        <dbReference type="RuleBase" id="RU363032"/>
    </source>
</evidence>
<comment type="caution">
    <text evidence="12">The sequence shown here is derived from an EMBL/GenBank/DDBJ whole genome shotgun (WGS) entry which is preliminary data.</text>
</comment>
<evidence type="ECO:0000256" key="2">
    <source>
        <dbReference type="ARBA" id="ARBA00009047"/>
    </source>
</evidence>
<dbReference type="PANTHER" id="PTHR47314:SF1">
    <property type="entry name" value="MALTOSE_MALTODEXTRIN TRANSPORT SYSTEM PERMEASE PROTEIN MALF"/>
    <property type="match status" value="1"/>
</dbReference>
<dbReference type="PANTHER" id="PTHR47314">
    <property type="entry name" value="MALTOSE/MALTODEXTRIN TRANSPORT SYSTEM PERMEASE PROTEIN MALF"/>
    <property type="match status" value="1"/>
</dbReference>
<evidence type="ECO:0000313" key="13">
    <source>
        <dbReference type="Proteomes" id="UP000886750"/>
    </source>
</evidence>
<evidence type="ECO:0000256" key="4">
    <source>
        <dbReference type="ARBA" id="ARBA00022475"/>
    </source>
</evidence>
<dbReference type="InterPro" id="IPR000515">
    <property type="entry name" value="MetI-like"/>
</dbReference>
<sequence length="501" mass="57659">MLDLEYLKKNPWQKFLYRAERFFRNIPSGLVSFFKKLWSVICGFGMKIAAAFQEVYRAAKDGDWKTRTSFVVMGFGHFARRQYLRGAMYLIFEVIFIAYFALFGWKYLVKMGSLGDQAMVEVFNEETGIFEYVYYDNSMLILLYSVLTLFFMCAFVYMWYQNLRTCNVLQEMEEVGKKLPSTKDSLDSMVNDQYYKTLLALPMLGVLVFTIIPIVFMVLIAFTNYDQVHMPPSRLFDWVGTDNFATILGGSGVTGPAFAYTFREVLIWTLIWAFFATFTNYILGMLVALLINKKGIRFKKLWRTILIFSVAVPQFVSLLLMSQMLGSEGIINQLLKSWGWIEDSLPFLTNGTWARVTVIVVNIWIGIPFTVLITTGILMNIPADLYESAKIDGASPLRTYLRITLPYMWFVTTPYLINTFVGNINNFNVIFLLTGGAPLLTELQNAGQTDLLITWLYKLTYNEQNYSFAAVIGIITFIIIAVISLIFYNRSNAVKNEEEFM</sequence>
<feature type="transmembrane region" description="Helical" evidence="9">
    <location>
        <begin position="265"/>
        <end position="292"/>
    </location>
</feature>
<evidence type="ECO:0000256" key="6">
    <source>
        <dbReference type="ARBA" id="ARBA00022692"/>
    </source>
</evidence>
<feature type="transmembrane region" description="Helical" evidence="9">
    <location>
        <begin position="399"/>
        <end position="417"/>
    </location>
</feature>
<reference evidence="12" key="1">
    <citation type="journal article" date="2021" name="PeerJ">
        <title>Extensive microbial diversity within the chicken gut microbiome revealed by metagenomics and culture.</title>
        <authorList>
            <person name="Gilroy R."/>
            <person name="Ravi A."/>
            <person name="Getino M."/>
            <person name="Pursley I."/>
            <person name="Horton D.L."/>
            <person name="Alikhan N.F."/>
            <person name="Baker D."/>
            <person name="Gharbi K."/>
            <person name="Hall N."/>
            <person name="Watson M."/>
            <person name="Adriaenssens E.M."/>
            <person name="Foster-Nyarko E."/>
            <person name="Jarju S."/>
            <person name="Secka A."/>
            <person name="Antonio M."/>
            <person name="Oren A."/>
            <person name="Chaudhuri R.R."/>
            <person name="La Ragione R."/>
            <person name="Hildebrand F."/>
            <person name="Pallen M.J."/>
        </authorList>
    </citation>
    <scope>NUCLEOTIDE SEQUENCE</scope>
    <source>
        <strain evidence="12">1345</strain>
    </source>
</reference>
<dbReference type="Gene3D" id="1.10.3720.10">
    <property type="entry name" value="MetI-like"/>
    <property type="match status" value="1"/>
</dbReference>
<evidence type="ECO:0000256" key="1">
    <source>
        <dbReference type="ARBA" id="ARBA00004651"/>
    </source>
</evidence>
<dbReference type="Proteomes" id="UP000886750">
    <property type="component" value="Unassembled WGS sequence"/>
</dbReference>
<proteinExistence type="inferred from homology"/>
<keyword evidence="8 9" id="KW-0472">Membrane</keyword>
<evidence type="ECO:0000313" key="12">
    <source>
        <dbReference type="EMBL" id="HIY96571.1"/>
    </source>
</evidence>
<dbReference type="GO" id="GO:0015423">
    <property type="term" value="F:ABC-type maltose transporter activity"/>
    <property type="evidence" value="ECO:0007669"/>
    <property type="project" value="TreeGrafter"/>
</dbReference>
<accession>A0A9D2CSE2</accession>
<name>A0A9D2CSE2_9FIRM</name>
<dbReference type="CDD" id="cd06261">
    <property type="entry name" value="TM_PBP2"/>
    <property type="match status" value="1"/>
</dbReference>
<dbReference type="EMBL" id="DXCQ01000026">
    <property type="protein sequence ID" value="HIY96571.1"/>
    <property type="molecule type" value="Genomic_DNA"/>
</dbReference>
<dbReference type="GO" id="GO:1990060">
    <property type="term" value="C:maltose transport complex"/>
    <property type="evidence" value="ECO:0007669"/>
    <property type="project" value="TreeGrafter"/>
</dbReference>
<dbReference type="PROSITE" id="PS50928">
    <property type="entry name" value="ABC_TM1"/>
    <property type="match status" value="1"/>
</dbReference>
<dbReference type="GO" id="GO:0042956">
    <property type="term" value="P:maltodextrin transmembrane transport"/>
    <property type="evidence" value="ECO:0007669"/>
    <property type="project" value="TreeGrafter"/>
</dbReference>
<evidence type="ECO:0000256" key="10">
    <source>
        <dbReference type="RuleBase" id="RU367050"/>
    </source>
</evidence>
<keyword evidence="5 10" id="KW-0762">Sugar transport</keyword>